<keyword evidence="3" id="KW-1185">Reference proteome</keyword>
<dbReference type="AlphaFoldDB" id="A0AAV7TU59"/>
<name>A0AAV7TU59_PLEWA</name>
<sequence>MRPGRPCHHTSPGLRRVRLIGAVRRQLPPSLPLHFGLVAPCWAPERKTEQRCGLLLEGLGRAGGRPLETDKQGYGQRTGWEQAVRRGQKVAEWTKVWPGGGRQRIPTWISGLLVLGMGPGCGPFGFRGARLVVRSLLGAPGYPASGAACWVTVYGCALWLKM</sequence>
<keyword evidence="1" id="KW-0472">Membrane</keyword>
<dbReference type="EMBL" id="JANPWB010000006">
    <property type="protein sequence ID" value="KAJ1179986.1"/>
    <property type="molecule type" value="Genomic_DNA"/>
</dbReference>
<protein>
    <submittedName>
        <fullName evidence="2">Uncharacterized protein</fullName>
    </submittedName>
</protein>
<evidence type="ECO:0000313" key="3">
    <source>
        <dbReference type="Proteomes" id="UP001066276"/>
    </source>
</evidence>
<organism evidence="2 3">
    <name type="scientific">Pleurodeles waltl</name>
    <name type="common">Iberian ribbed newt</name>
    <dbReference type="NCBI Taxonomy" id="8319"/>
    <lineage>
        <taxon>Eukaryota</taxon>
        <taxon>Metazoa</taxon>
        <taxon>Chordata</taxon>
        <taxon>Craniata</taxon>
        <taxon>Vertebrata</taxon>
        <taxon>Euteleostomi</taxon>
        <taxon>Amphibia</taxon>
        <taxon>Batrachia</taxon>
        <taxon>Caudata</taxon>
        <taxon>Salamandroidea</taxon>
        <taxon>Salamandridae</taxon>
        <taxon>Pleurodelinae</taxon>
        <taxon>Pleurodeles</taxon>
    </lineage>
</organism>
<reference evidence="2" key="1">
    <citation type="journal article" date="2022" name="bioRxiv">
        <title>Sequencing and chromosome-scale assembly of the giantPleurodeles waltlgenome.</title>
        <authorList>
            <person name="Brown T."/>
            <person name="Elewa A."/>
            <person name="Iarovenko S."/>
            <person name="Subramanian E."/>
            <person name="Araus A.J."/>
            <person name="Petzold A."/>
            <person name="Susuki M."/>
            <person name="Suzuki K.-i.T."/>
            <person name="Hayashi T."/>
            <person name="Toyoda A."/>
            <person name="Oliveira C."/>
            <person name="Osipova E."/>
            <person name="Leigh N.D."/>
            <person name="Simon A."/>
            <person name="Yun M.H."/>
        </authorList>
    </citation>
    <scope>NUCLEOTIDE SEQUENCE</scope>
    <source>
        <strain evidence="2">20211129_DDA</strain>
        <tissue evidence="2">Liver</tissue>
    </source>
</reference>
<keyword evidence="1" id="KW-1133">Transmembrane helix</keyword>
<accession>A0AAV7TU59</accession>
<keyword evidence="1" id="KW-0812">Transmembrane</keyword>
<proteinExistence type="predicted"/>
<evidence type="ECO:0000256" key="1">
    <source>
        <dbReference type="SAM" id="Phobius"/>
    </source>
</evidence>
<evidence type="ECO:0000313" key="2">
    <source>
        <dbReference type="EMBL" id="KAJ1179986.1"/>
    </source>
</evidence>
<feature type="transmembrane region" description="Helical" evidence="1">
    <location>
        <begin position="105"/>
        <end position="126"/>
    </location>
</feature>
<dbReference type="Proteomes" id="UP001066276">
    <property type="component" value="Chromosome 3_2"/>
</dbReference>
<comment type="caution">
    <text evidence="2">The sequence shown here is derived from an EMBL/GenBank/DDBJ whole genome shotgun (WGS) entry which is preliminary data.</text>
</comment>
<gene>
    <name evidence="2" type="ORF">NDU88_005214</name>
</gene>
<feature type="transmembrane region" description="Helical" evidence="1">
    <location>
        <begin position="141"/>
        <end position="160"/>
    </location>
</feature>